<dbReference type="Gene3D" id="3.30.70.330">
    <property type="match status" value="1"/>
</dbReference>
<dbReference type="GO" id="GO:0010468">
    <property type="term" value="P:regulation of gene expression"/>
    <property type="evidence" value="ECO:0007669"/>
    <property type="project" value="TreeGrafter"/>
</dbReference>
<feature type="compositionally biased region" description="Polar residues" evidence="6">
    <location>
        <begin position="96"/>
        <end position="116"/>
    </location>
</feature>
<gene>
    <name evidence="9" type="ORF">HK097_007252</name>
</gene>
<evidence type="ECO:0000256" key="3">
    <source>
        <dbReference type="PROSITE-ProRule" id="PRU00042"/>
    </source>
</evidence>
<dbReference type="InterPro" id="IPR012677">
    <property type="entry name" value="Nucleotide-bd_a/b_plait_sf"/>
</dbReference>
<keyword evidence="3" id="KW-0479">Metal-binding</keyword>
<dbReference type="InterPro" id="IPR035979">
    <property type="entry name" value="RBD_domain_sf"/>
</dbReference>
<evidence type="ECO:0000256" key="5">
    <source>
        <dbReference type="SAM" id="Coils"/>
    </source>
</evidence>
<keyword evidence="3" id="KW-0863">Zinc-finger</keyword>
<evidence type="ECO:0000259" key="7">
    <source>
        <dbReference type="PROSITE" id="PS50102"/>
    </source>
</evidence>
<dbReference type="GO" id="GO:0000785">
    <property type="term" value="C:chromatin"/>
    <property type="evidence" value="ECO:0007669"/>
    <property type="project" value="TreeGrafter"/>
</dbReference>
<dbReference type="InterPro" id="IPR013087">
    <property type="entry name" value="Znf_C2H2_type"/>
</dbReference>
<dbReference type="InterPro" id="IPR000504">
    <property type="entry name" value="RRM_dom"/>
</dbReference>
<proteinExistence type="predicted"/>
<dbReference type="Pfam" id="PF00076">
    <property type="entry name" value="RRM_1"/>
    <property type="match status" value="1"/>
</dbReference>
<keyword evidence="5" id="KW-0175">Coiled coil</keyword>
<dbReference type="Gene3D" id="3.30.160.60">
    <property type="entry name" value="Classic Zinc Finger"/>
    <property type="match status" value="1"/>
</dbReference>
<feature type="coiled-coil region" evidence="5">
    <location>
        <begin position="582"/>
        <end position="624"/>
    </location>
</feature>
<dbReference type="PROSITE" id="PS00028">
    <property type="entry name" value="ZINC_FINGER_C2H2_1"/>
    <property type="match status" value="2"/>
</dbReference>
<evidence type="ECO:0000256" key="4">
    <source>
        <dbReference type="PROSITE-ProRule" id="PRU00176"/>
    </source>
</evidence>
<comment type="caution">
    <text evidence="9">The sequence shown here is derived from an EMBL/GenBank/DDBJ whole genome shotgun (WGS) entry which is preliminary data.</text>
</comment>
<name>A0AAD5SEY6_9FUNG</name>
<dbReference type="PROSITE" id="PS50102">
    <property type="entry name" value="RRM"/>
    <property type="match status" value="1"/>
</dbReference>
<feature type="region of interest" description="Disordered" evidence="6">
    <location>
        <begin position="96"/>
        <end position="118"/>
    </location>
</feature>
<keyword evidence="10" id="KW-1185">Reference proteome</keyword>
<evidence type="ECO:0000256" key="6">
    <source>
        <dbReference type="SAM" id="MobiDB-lite"/>
    </source>
</evidence>
<dbReference type="Pfam" id="PF00096">
    <property type="entry name" value="zf-C2H2"/>
    <property type="match status" value="1"/>
</dbReference>
<feature type="region of interest" description="Disordered" evidence="6">
    <location>
        <begin position="896"/>
        <end position="936"/>
    </location>
</feature>
<dbReference type="SUPFAM" id="SSF54928">
    <property type="entry name" value="RNA-binding domain, RBD"/>
    <property type="match status" value="1"/>
</dbReference>
<accession>A0AAD5SEY6</accession>
<organism evidence="9 10">
    <name type="scientific">Rhizophlyctis rosea</name>
    <dbReference type="NCBI Taxonomy" id="64517"/>
    <lineage>
        <taxon>Eukaryota</taxon>
        <taxon>Fungi</taxon>
        <taxon>Fungi incertae sedis</taxon>
        <taxon>Chytridiomycota</taxon>
        <taxon>Chytridiomycota incertae sedis</taxon>
        <taxon>Chytridiomycetes</taxon>
        <taxon>Rhizophlyctidales</taxon>
        <taxon>Rhizophlyctidaceae</taxon>
        <taxon>Rhizophlyctis</taxon>
    </lineage>
</organism>
<evidence type="ECO:0000313" key="10">
    <source>
        <dbReference type="Proteomes" id="UP001212841"/>
    </source>
</evidence>
<sequence length="962" mass="108379">MPKAAPVDPSLEVRKMLIGGLNWETTDESLRKYFEKFGDVEDCVVMKDSSTNRSRGFGFLTFRETRSVEEVLQLEHTLDGKIIDLGPNGPPLASEVQNMPPKQSAKATSVKATSVKASRAKAKPATTSVLGQLKLLDAQLNIPKPKFMENKGRGTSLKERTNRGIVQETLAERLAQLKQISAEQIAEVRKEIAGKGVGPGTIRYRQAVSTMYQAWVMTYKNLDEEDAWKYQPLKNDVCDFVVSMFLMRRKDGSRLYHRNTVARLADVFVGKNILGLILDEYDKRVRYEYVVKCTETIREYAVSYPDCAAKVLAKDPIMLLDHLALMVQFDRVICSNARKNAIGKMRSKLAQCMMFATGLRPSSIMMGRGYGNPNSPAIGGWKIQSIRFQLRRIPESKKIPKPIVENQNEADADLFISGEAEITFIKRRTLSDPGERRVSFDQGIEWSSGSVNAGLKKVAELAGYDPAHVTSKGNRSGLAQAIFQVGDKDTAQRMLLHKPGVPTTMESYIGYDLTGTNAAAIWYDCAEEIYQLEETRLWKSRLATGKLDVIKRLPVSFYRRNAEFAELDRKFQEARKQTLSYLKKLQEESSEALRQEATSKRQELEHLAHERKRLMRSLRTERRKQVAKEAMETARIESARPDGVAQPQIEALLDRRPLMSYLSELIPALERGRAGKQVYRCGDCGRMCDTSKQLYQHVNTHIKPYKCQDFSCELTFSRLANMREHYLAKHVAPEDREICTCECGRTFNQIQSLNRHTATCDGTVSMDEAGSKIWLCRRGCGKKYYSAAGERRHKDGCTYVPDGEGDMEEDDASSKPAPKPRVRSVTSKTTAAGINAYSRAVIQNSVVQIASSSAAVIDLVNEDNDVSEVGYFDDDDDDNLGDGVEVLVGSGELEDEEGEEYLVDDEEEEELTNFEDDEEVYGSDVDDDDYRYGDEDLGSDIWKEVRHTDFDGGYFMEDGFDD</sequence>
<keyword evidence="2" id="KW-0539">Nucleus</keyword>
<dbReference type="GO" id="GO:0008270">
    <property type="term" value="F:zinc ion binding"/>
    <property type="evidence" value="ECO:0007669"/>
    <property type="project" value="UniProtKB-KW"/>
</dbReference>
<protein>
    <submittedName>
        <fullName evidence="9">Uncharacterized protein</fullName>
    </submittedName>
</protein>
<comment type="subcellular location">
    <subcellularLocation>
        <location evidence="1">Nucleus</location>
    </subcellularLocation>
</comment>
<feature type="domain" description="RRM" evidence="7">
    <location>
        <begin position="14"/>
        <end position="99"/>
    </location>
</feature>
<dbReference type="SMART" id="SM00355">
    <property type="entry name" value="ZnF_C2H2"/>
    <property type="match status" value="2"/>
</dbReference>
<reference evidence="9" key="1">
    <citation type="submission" date="2020-05" db="EMBL/GenBank/DDBJ databases">
        <title>Phylogenomic resolution of chytrid fungi.</title>
        <authorList>
            <person name="Stajich J.E."/>
            <person name="Amses K."/>
            <person name="Simmons R."/>
            <person name="Seto K."/>
            <person name="Myers J."/>
            <person name="Bonds A."/>
            <person name="Quandt C.A."/>
            <person name="Barry K."/>
            <person name="Liu P."/>
            <person name="Grigoriev I."/>
            <person name="Longcore J.E."/>
            <person name="James T.Y."/>
        </authorList>
    </citation>
    <scope>NUCLEOTIDE SEQUENCE</scope>
    <source>
        <strain evidence="9">JEL0318</strain>
    </source>
</reference>
<dbReference type="GO" id="GO:0003723">
    <property type="term" value="F:RNA binding"/>
    <property type="evidence" value="ECO:0007669"/>
    <property type="project" value="UniProtKB-UniRule"/>
</dbReference>
<dbReference type="PANTHER" id="PTHR48033:SF10">
    <property type="entry name" value="RNA-BINDING PROTEIN SQUID"/>
    <property type="match status" value="1"/>
</dbReference>
<feature type="domain" description="C2H2-type" evidence="8">
    <location>
        <begin position="679"/>
        <end position="706"/>
    </location>
</feature>
<keyword evidence="3" id="KW-0862">Zinc</keyword>
<dbReference type="PROSITE" id="PS50157">
    <property type="entry name" value="ZINC_FINGER_C2H2_2"/>
    <property type="match status" value="2"/>
</dbReference>
<evidence type="ECO:0000256" key="2">
    <source>
        <dbReference type="ARBA" id="ARBA00023242"/>
    </source>
</evidence>
<dbReference type="AlphaFoldDB" id="A0AAD5SEY6"/>
<dbReference type="PANTHER" id="PTHR48033">
    <property type="entry name" value="RNA-BINDING (RRM/RBD/RNP MOTIFS) FAMILY PROTEIN"/>
    <property type="match status" value="1"/>
</dbReference>
<evidence type="ECO:0000313" key="9">
    <source>
        <dbReference type="EMBL" id="KAJ3051724.1"/>
    </source>
</evidence>
<dbReference type="CDD" id="cd12325">
    <property type="entry name" value="RRM1_hnRNPA_hnRNPD_like"/>
    <property type="match status" value="1"/>
</dbReference>
<evidence type="ECO:0000259" key="8">
    <source>
        <dbReference type="PROSITE" id="PS50157"/>
    </source>
</evidence>
<dbReference type="GO" id="GO:0005654">
    <property type="term" value="C:nucleoplasm"/>
    <property type="evidence" value="ECO:0007669"/>
    <property type="project" value="TreeGrafter"/>
</dbReference>
<feature type="domain" description="C2H2-type" evidence="8">
    <location>
        <begin position="705"/>
        <end position="735"/>
    </location>
</feature>
<keyword evidence="4" id="KW-0694">RNA-binding</keyword>
<dbReference type="EMBL" id="JADGJD010000364">
    <property type="protein sequence ID" value="KAJ3051724.1"/>
    <property type="molecule type" value="Genomic_DNA"/>
</dbReference>
<feature type="compositionally biased region" description="Acidic residues" evidence="6">
    <location>
        <begin position="896"/>
        <end position="929"/>
    </location>
</feature>
<dbReference type="Proteomes" id="UP001212841">
    <property type="component" value="Unassembled WGS sequence"/>
</dbReference>
<dbReference type="SMART" id="SM00360">
    <property type="entry name" value="RRM"/>
    <property type="match status" value="1"/>
</dbReference>
<feature type="region of interest" description="Disordered" evidence="6">
    <location>
        <begin position="799"/>
        <end position="828"/>
    </location>
</feature>
<evidence type="ECO:0000256" key="1">
    <source>
        <dbReference type="ARBA" id="ARBA00004123"/>
    </source>
</evidence>